<dbReference type="RefSeq" id="WP_045830838.1">
    <property type="nucleotide sequence ID" value="NZ_JZRB01000045.1"/>
</dbReference>
<dbReference type="SUPFAM" id="SSF51735">
    <property type="entry name" value="NAD(P)-binding Rossmann-fold domains"/>
    <property type="match status" value="1"/>
</dbReference>
<evidence type="ECO:0000313" key="3">
    <source>
        <dbReference type="EMBL" id="KJV28086.1"/>
    </source>
</evidence>
<dbReference type="EMBL" id="JZRB01000045">
    <property type="protein sequence ID" value="KJV28086.1"/>
    <property type="molecule type" value="Genomic_DNA"/>
</dbReference>
<dbReference type="PATRIC" id="fig|345309.4.peg.3206"/>
<dbReference type="InterPro" id="IPR036291">
    <property type="entry name" value="NAD(P)-bd_dom_sf"/>
</dbReference>
<dbReference type="Pfam" id="PF13761">
    <property type="entry name" value="DUF4166"/>
    <property type="match status" value="1"/>
</dbReference>
<dbReference type="PANTHER" id="PTHR43796:SF2">
    <property type="entry name" value="CARBOXYNORSPERMIDINE SYNTHASE"/>
    <property type="match status" value="1"/>
</dbReference>
<dbReference type="InterPro" id="IPR005097">
    <property type="entry name" value="Sacchrp_dh_NADP-bd"/>
</dbReference>
<organism evidence="3 4">
    <name type="scientific">Luteibacter yeojuensis</name>
    <dbReference type="NCBI Taxonomy" id="345309"/>
    <lineage>
        <taxon>Bacteria</taxon>
        <taxon>Pseudomonadati</taxon>
        <taxon>Pseudomonadota</taxon>
        <taxon>Gammaproteobacteria</taxon>
        <taxon>Lysobacterales</taxon>
        <taxon>Rhodanobacteraceae</taxon>
        <taxon>Luteibacter</taxon>
    </lineage>
</organism>
<dbReference type="InterPro" id="IPR025311">
    <property type="entry name" value="DUF4166"/>
</dbReference>
<keyword evidence="4" id="KW-1185">Reference proteome</keyword>
<gene>
    <name evidence="3" type="ORF">VI08_17125</name>
</gene>
<accession>A0A0F3KAC0</accession>
<evidence type="ECO:0000313" key="4">
    <source>
        <dbReference type="Proteomes" id="UP000033651"/>
    </source>
</evidence>
<evidence type="ECO:0000259" key="1">
    <source>
        <dbReference type="Pfam" id="PF03435"/>
    </source>
</evidence>
<comment type="caution">
    <text evidence="3">The sequence shown here is derived from an EMBL/GenBank/DDBJ whole genome shotgun (WGS) entry which is preliminary data.</text>
</comment>
<name>A0A0F3KAC0_9GAMM</name>
<protein>
    <submittedName>
        <fullName evidence="3">Saccharopine dehydrogenase</fullName>
    </submittedName>
</protein>
<feature type="domain" description="Saccharopine dehydrogenase NADP binding" evidence="1">
    <location>
        <begin position="3"/>
        <end position="129"/>
    </location>
</feature>
<sequence>MRILILGGYGVFGARLAQLLSDRPELDLIIGGRDLAKASAFCASYQGAARARPLKLDRLDIAAALDAERPDLVVDASGPFQGYGANPYVVIEACIAAGIDYVDLADSVDFVSGVAALDAQAKAAGVVVLSGVSTCPVLTSAVLREMSKTMTLVDVDAGIAPSPFAGVGLNVVRAVVSYAGAPVGLLRDGKPADGPGLAESRRFTVAVPGTLPLRSIHFSLAEVPDLRVLPREYPSLRNIWFGAGPTPEFLHRMLNGLAAARAHLGLPSLEPLSPLFHWVLNAARMGEHRGGMFVRARGIADGKPAERTWHLLAEGDSGPFIPSMAVEAIVRKRLDGIRPDTGARAATHALALTDYDAMFARRGIVTGFRTDDAGAPLYRRILADAYDTLPTRLRELHGTSSRRQWQGRARVEHGHGLLAKLVRAVVGFPKAGENVPVSVAFTPQGDGELWTRTFDGRSFSSVQYEGEGKDARLLVERFGVATFSLALVRDGDKLLLVPRRWSLFGLPMPPFLLPRGVSFEHEEDGRFHFDVEIAMPIVGRIVHYQGSLAPSPP</sequence>
<evidence type="ECO:0000259" key="2">
    <source>
        <dbReference type="Pfam" id="PF13761"/>
    </source>
</evidence>
<dbReference type="AlphaFoldDB" id="A0A0F3KAC0"/>
<dbReference type="Gene3D" id="3.40.50.720">
    <property type="entry name" value="NAD(P)-binding Rossmann-like Domain"/>
    <property type="match status" value="1"/>
</dbReference>
<dbReference type="Pfam" id="PF03435">
    <property type="entry name" value="Sacchrp_dh_NADP"/>
    <property type="match status" value="1"/>
</dbReference>
<proteinExistence type="predicted"/>
<dbReference type="Proteomes" id="UP000033651">
    <property type="component" value="Unassembled WGS sequence"/>
</dbReference>
<feature type="domain" description="DUF4166" evidence="2">
    <location>
        <begin position="389"/>
        <end position="548"/>
    </location>
</feature>
<reference evidence="3 4" key="1">
    <citation type="submission" date="2015-03" db="EMBL/GenBank/DDBJ databases">
        <title>Draft genome sequence of Luteibacter yeojuensis strain SU11.</title>
        <authorList>
            <person name="Sulaiman J."/>
            <person name="Priya K."/>
            <person name="Chan K.-G."/>
        </authorList>
    </citation>
    <scope>NUCLEOTIDE SEQUENCE [LARGE SCALE GENOMIC DNA]</scope>
    <source>
        <strain evidence="3 4">SU11</strain>
    </source>
</reference>
<dbReference type="OrthoDB" id="528778at2"/>
<dbReference type="PANTHER" id="PTHR43796">
    <property type="entry name" value="CARBOXYNORSPERMIDINE SYNTHASE"/>
    <property type="match status" value="1"/>
</dbReference>